<keyword evidence="1" id="KW-0472">Membrane</keyword>
<keyword evidence="1" id="KW-0812">Transmembrane</keyword>
<gene>
    <name evidence="2" type="ORF">I5677_01395</name>
</gene>
<dbReference type="RefSeq" id="WP_197659759.1">
    <property type="nucleotide sequence ID" value="NZ_JAEAGR010000001.1"/>
</dbReference>
<feature type="transmembrane region" description="Helical" evidence="1">
    <location>
        <begin position="38"/>
        <end position="59"/>
    </location>
</feature>
<evidence type="ECO:0000313" key="3">
    <source>
        <dbReference type="Proteomes" id="UP000623269"/>
    </source>
</evidence>
<protein>
    <submittedName>
        <fullName evidence="2">DUF1294 domain-containing protein</fullName>
    </submittedName>
</protein>
<keyword evidence="3" id="KW-1185">Reference proteome</keyword>
<dbReference type="AlphaFoldDB" id="A0A8J7HBR8"/>
<sequence length="96" mass="11440">MSEILFRFITAYLIVINIIGLFIMGYDKQRAIKNKWRVPERTLLILSFIGGGIGTFLGMRLFRHKIKHMKFIILLPMAALFYIVLYFIFLQQMYPY</sequence>
<dbReference type="Pfam" id="PF06961">
    <property type="entry name" value="DUF1294"/>
    <property type="match status" value="1"/>
</dbReference>
<evidence type="ECO:0000313" key="2">
    <source>
        <dbReference type="EMBL" id="MBH1939544.1"/>
    </source>
</evidence>
<keyword evidence="1" id="KW-1133">Transmembrane helix</keyword>
<proteinExistence type="predicted"/>
<comment type="caution">
    <text evidence="2">The sequence shown here is derived from an EMBL/GenBank/DDBJ whole genome shotgun (WGS) entry which is preliminary data.</text>
</comment>
<accession>A0A8J7HBR8</accession>
<dbReference type="Proteomes" id="UP000623269">
    <property type="component" value="Unassembled WGS sequence"/>
</dbReference>
<feature type="transmembrane region" description="Helical" evidence="1">
    <location>
        <begin position="71"/>
        <end position="90"/>
    </location>
</feature>
<organism evidence="2 3">
    <name type="scientific">Mobilitalea sibirica</name>
    <dbReference type="NCBI Taxonomy" id="1462919"/>
    <lineage>
        <taxon>Bacteria</taxon>
        <taxon>Bacillati</taxon>
        <taxon>Bacillota</taxon>
        <taxon>Clostridia</taxon>
        <taxon>Lachnospirales</taxon>
        <taxon>Lachnospiraceae</taxon>
        <taxon>Mobilitalea</taxon>
    </lineage>
</organism>
<reference evidence="2" key="1">
    <citation type="submission" date="2020-12" db="EMBL/GenBank/DDBJ databases">
        <title>M. sibirica DSM 26468T genome.</title>
        <authorList>
            <person name="Thieme N."/>
            <person name="Rettenmaier R."/>
            <person name="Zverlov V."/>
            <person name="Liebl W."/>
        </authorList>
    </citation>
    <scope>NUCLEOTIDE SEQUENCE</scope>
    <source>
        <strain evidence="2">DSM 26468</strain>
    </source>
</reference>
<dbReference type="InterPro" id="IPR010718">
    <property type="entry name" value="DUF1294"/>
</dbReference>
<name>A0A8J7HBR8_9FIRM</name>
<dbReference type="EMBL" id="JAEAGR010000001">
    <property type="protein sequence ID" value="MBH1939544.1"/>
    <property type="molecule type" value="Genomic_DNA"/>
</dbReference>
<feature type="transmembrane region" description="Helical" evidence="1">
    <location>
        <begin position="6"/>
        <end position="26"/>
    </location>
</feature>
<evidence type="ECO:0000256" key="1">
    <source>
        <dbReference type="SAM" id="Phobius"/>
    </source>
</evidence>